<dbReference type="Pfam" id="PF01547">
    <property type="entry name" value="SBP_bac_1"/>
    <property type="match status" value="1"/>
</dbReference>
<keyword evidence="4" id="KW-0564">Palmitate</keyword>
<dbReference type="EMBL" id="CP027768">
    <property type="protein sequence ID" value="AYW50278.1"/>
    <property type="molecule type" value="Genomic_DNA"/>
</dbReference>
<dbReference type="OMA" id="TNDQWEA"/>
<keyword evidence="2" id="KW-0732">Signal</keyword>
<evidence type="ECO:0000256" key="2">
    <source>
        <dbReference type="ARBA" id="ARBA00022729"/>
    </source>
</evidence>
<proteinExistence type="predicted"/>
<reference evidence="6 7" key="1">
    <citation type="journal article" date="2012" name="Int. J. Syst. Evol. Microbiol.">
        <title>Characterization of Tetragenococcus strains from sugar thick juice reveals a novel species, Tetragenococcus osmophilus sp. nov., and divides Tetragenococcus halophilus into two subspecies, T. halophilus subsp. halophilus subsp. nov. and T. halophilus subsp. flandriensis subsp. nov.</title>
        <authorList>
            <person name="Juste A."/>
            <person name="Van Trappen S."/>
            <person name="Verreth C."/>
            <person name="Cleenwerck I."/>
            <person name="De Vos P."/>
            <person name="Lievens B."/>
            <person name="Willems K.A."/>
        </authorList>
    </citation>
    <scope>NUCLEOTIDE SEQUENCE [LARGE SCALE GENOMIC DNA]</scope>
    <source>
        <strain evidence="6 7">LMG 26042</strain>
    </source>
</reference>
<organism evidence="6 7">
    <name type="scientific">Tetragenococcus halophilus</name>
    <name type="common">Pediococcus halophilus</name>
    <dbReference type="NCBI Taxonomy" id="51669"/>
    <lineage>
        <taxon>Bacteria</taxon>
        <taxon>Bacillati</taxon>
        <taxon>Bacillota</taxon>
        <taxon>Bacilli</taxon>
        <taxon>Lactobacillales</taxon>
        <taxon>Enterococcaceae</taxon>
        <taxon>Tetragenococcus</taxon>
    </lineage>
</organism>
<protein>
    <submittedName>
        <fullName evidence="6">Carbohydrate ABC transporter substrate-binding protein</fullName>
    </submittedName>
</protein>
<gene>
    <name evidence="6" type="ORF">C7H83_07305</name>
</gene>
<evidence type="ECO:0000256" key="1">
    <source>
        <dbReference type="ARBA" id="ARBA00022475"/>
    </source>
</evidence>
<evidence type="ECO:0000256" key="5">
    <source>
        <dbReference type="ARBA" id="ARBA00023288"/>
    </source>
</evidence>
<dbReference type="PROSITE" id="PS51257">
    <property type="entry name" value="PROKAR_LIPOPROTEIN"/>
    <property type="match status" value="1"/>
</dbReference>
<evidence type="ECO:0000256" key="3">
    <source>
        <dbReference type="ARBA" id="ARBA00023136"/>
    </source>
</evidence>
<evidence type="ECO:0000313" key="7">
    <source>
        <dbReference type="Proteomes" id="UP000280475"/>
    </source>
</evidence>
<keyword evidence="5" id="KW-0449">Lipoprotein</keyword>
<sequence>MKKRLMLLILLFFTILTGCGSEESQADGKVELTFFSDKSENIDILQEIVNDFEDEYPDISIDLQSPPEAQTVLRTQLVRDNIPDVMALGGNAVFGEFAEGDVFADVTDEEFMKDIQPVYLDMLRLLVDENSTRDFGIPYVTNANGVVYNKKIFNKLNLEIPETWSEFIEILETAKKEGIKPIEFTLNDAWTALSIWNPIGGILVDDDFHIQKEEGTASFQEDYREVSKKMLELLDYGEGDIFGTDYDTGNANFVNNDALFYFQGNWAIPDMLTNDSDADLGFFALPASEDVSENQLVSGVDVLLSIGRDTDHKKEALLFVEYLMRPEVNQKYIDDQFAFSSIDGVLQENEIFEDVQPYFDEERLTSFPDHFYPIGFSPENTIQDFLINKNTDDFLKKMDSEW</sequence>
<dbReference type="RefSeq" id="WP_014124610.1">
    <property type="nucleotide sequence ID" value="NZ_BLRM01000057.1"/>
</dbReference>
<dbReference type="SUPFAM" id="SSF53850">
    <property type="entry name" value="Periplasmic binding protein-like II"/>
    <property type="match status" value="1"/>
</dbReference>
<dbReference type="PANTHER" id="PTHR43649:SF33">
    <property type="entry name" value="POLYGALACTURONAN_RHAMNOGALACTURONAN-BINDING PROTEIN YTCQ"/>
    <property type="match status" value="1"/>
</dbReference>
<keyword evidence="1" id="KW-1003">Cell membrane</keyword>
<dbReference type="Proteomes" id="UP000280475">
    <property type="component" value="Chromosome"/>
</dbReference>
<dbReference type="InterPro" id="IPR006059">
    <property type="entry name" value="SBP"/>
</dbReference>
<keyword evidence="3" id="KW-0472">Membrane</keyword>
<dbReference type="AlphaFoldDB" id="A0A3G5FJH0"/>
<dbReference type="PANTHER" id="PTHR43649">
    <property type="entry name" value="ARABINOSE-BINDING PROTEIN-RELATED"/>
    <property type="match status" value="1"/>
</dbReference>
<evidence type="ECO:0000256" key="4">
    <source>
        <dbReference type="ARBA" id="ARBA00023139"/>
    </source>
</evidence>
<accession>A0A3G5FJH0</accession>
<dbReference type="InterPro" id="IPR050490">
    <property type="entry name" value="Bact_solute-bd_prot1"/>
</dbReference>
<evidence type="ECO:0000313" key="6">
    <source>
        <dbReference type="EMBL" id="AYW50278.1"/>
    </source>
</evidence>
<dbReference type="Gene3D" id="3.40.190.10">
    <property type="entry name" value="Periplasmic binding protein-like II"/>
    <property type="match status" value="2"/>
</dbReference>
<name>A0A3G5FJH0_TETHA</name>